<gene>
    <name evidence="2" type="ORF">DBY38_07810</name>
    <name evidence="3" type="ORF">SAMN04487885_10797</name>
</gene>
<reference evidence="3 4" key="1">
    <citation type="submission" date="2016-10" db="EMBL/GenBank/DDBJ databases">
        <authorList>
            <person name="de Groot N.N."/>
        </authorList>
    </citation>
    <scope>NUCLEOTIDE SEQUENCE [LARGE SCALE GENOMIC DNA]</scope>
    <source>
        <strain evidence="3 4">NLAE-zl-G419</strain>
    </source>
</reference>
<evidence type="ECO:0000313" key="4">
    <source>
        <dbReference type="Proteomes" id="UP000182135"/>
    </source>
</evidence>
<proteinExistence type="predicted"/>
<name>A0A1I2KWV1_9CLOT</name>
<dbReference type="InterPro" id="IPR029063">
    <property type="entry name" value="SAM-dependent_MTases_sf"/>
</dbReference>
<dbReference type="OrthoDB" id="1707222at2"/>
<dbReference type="Proteomes" id="UP000182135">
    <property type="component" value="Unassembled WGS sequence"/>
</dbReference>
<sequence>MGNEYEKYIKVEDKIYKNLEITIPTNKIIGNPNLDKGLNWISSGVEKLFDFGCGNGSMLFYCALRGVENLHGMDLSTEAIKLAKERAKLMKCGFYDFKVGSIEELVTKAYESYDGIILSNIIDNLRPEDGEELLRQARRIVKENGKILIKLNPYITEEKIKEWNVKIIDDNLLDDGLLLWNQTTEQWRELFKKYFKEEEFVDIYFPEYDQHNRMFFMRK</sequence>
<protein>
    <submittedName>
        <fullName evidence="2">Class I SAM-dependent methyltransferase</fullName>
    </submittedName>
    <submittedName>
        <fullName evidence="3">Methyltransferase domain-containing protein</fullName>
    </submittedName>
</protein>
<dbReference type="EMBL" id="FOOE01000007">
    <property type="protein sequence ID" value="SFF70828.1"/>
    <property type="molecule type" value="Genomic_DNA"/>
</dbReference>
<dbReference type="Proteomes" id="UP000246114">
    <property type="component" value="Unassembled WGS sequence"/>
</dbReference>
<dbReference type="RefSeq" id="WP_035771004.1">
    <property type="nucleotide sequence ID" value="NZ_BAAACD010000007.1"/>
</dbReference>
<dbReference type="Pfam" id="PF08241">
    <property type="entry name" value="Methyltransf_11"/>
    <property type="match status" value="1"/>
</dbReference>
<dbReference type="EMBL" id="QAMZ01000037">
    <property type="protein sequence ID" value="PWL53393.1"/>
    <property type="molecule type" value="Genomic_DNA"/>
</dbReference>
<accession>A0A1I2KWV1</accession>
<evidence type="ECO:0000313" key="2">
    <source>
        <dbReference type="EMBL" id="PWL53393.1"/>
    </source>
</evidence>
<keyword evidence="4" id="KW-1185">Reference proteome</keyword>
<dbReference type="GO" id="GO:0032259">
    <property type="term" value="P:methylation"/>
    <property type="evidence" value="ECO:0007669"/>
    <property type="project" value="UniProtKB-KW"/>
</dbReference>
<dbReference type="AlphaFoldDB" id="A0A1I2KWV1"/>
<feature type="domain" description="Methyltransferase type 11" evidence="1">
    <location>
        <begin position="50"/>
        <end position="149"/>
    </location>
</feature>
<dbReference type="eggNOG" id="ENOG5033KVE">
    <property type="taxonomic scope" value="Bacteria"/>
</dbReference>
<reference evidence="2 5" key="2">
    <citation type="submission" date="2018-03" db="EMBL/GenBank/DDBJ databases">
        <title>The uncultured portion of the human microbiome is neutrally assembled.</title>
        <authorList>
            <person name="Jeraldo P."/>
            <person name="Boardman L."/>
            <person name="White B.A."/>
            <person name="Nelson H."/>
            <person name="Goldenfeld N."/>
            <person name="Chia N."/>
        </authorList>
    </citation>
    <scope>NUCLEOTIDE SEQUENCE [LARGE SCALE GENOMIC DNA]</scope>
    <source>
        <strain evidence="2">CIM:MAG 903</strain>
    </source>
</reference>
<dbReference type="STRING" id="1529.SAMN04487885_10797"/>
<evidence type="ECO:0000313" key="5">
    <source>
        <dbReference type="Proteomes" id="UP000246114"/>
    </source>
</evidence>
<keyword evidence="3" id="KW-0489">Methyltransferase</keyword>
<dbReference type="Gene3D" id="3.40.50.150">
    <property type="entry name" value="Vaccinia Virus protein VP39"/>
    <property type="match status" value="1"/>
</dbReference>
<evidence type="ECO:0000313" key="3">
    <source>
        <dbReference type="EMBL" id="SFF70828.1"/>
    </source>
</evidence>
<evidence type="ECO:0000259" key="1">
    <source>
        <dbReference type="Pfam" id="PF08241"/>
    </source>
</evidence>
<keyword evidence="3" id="KW-0808">Transferase</keyword>
<dbReference type="CDD" id="cd02440">
    <property type="entry name" value="AdoMet_MTases"/>
    <property type="match status" value="1"/>
</dbReference>
<dbReference type="PANTHER" id="PTHR43861">
    <property type="entry name" value="TRANS-ACONITATE 2-METHYLTRANSFERASE-RELATED"/>
    <property type="match status" value="1"/>
</dbReference>
<dbReference type="GO" id="GO:0008757">
    <property type="term" value="F:S-adenosylmethionine-dependent methyltransferase activity"/>
    <property type="evidence" value="ECO:0007669"/>
    <property type="project" value="InterPro"/>
</dbReference>
<organism evidence="3 4">
    <name type="scientific">Clostridium cadaveris</name>
    <dbReference type="NCBI Taxonomy" id="1529"/>
    <lineage>
        <taxon>Bacteria</taxon>
        <taxon>Bacillati</taxon>
        <taxon>Bacillota</taxon>
        <taxon>Clostridia</taxon>
        <taxon>Eubacteriales</taxon>
        <taxon>Clostridiaceae</taxon>
        <taxon>Clostridium</taxon>
    </lineage>
</organism>
<dbReference type="PANTHER" id="PTHR43861:SF1">
    <property type="entry name" value="TRANS-ACONITATE 2-METHYLTRANSFERASE"/>
    <property type="match status" value="1"/>
</dbReference>
<dbReference type="SUPFAM" id="SSF53335">
    <property type="entry name" value="S-adenosyl-L-methionine-dependent methyltransferases"/>
    <property type="match status" value="1"/>
</dbReference>
<dbReference type="InterPro" id="IPR013216">
    <property type="entry name" value="Methyltransf_11"/>
</dbReference>